<dbReference type="InterPro" id="IPR004046">
    <property type="entry name" value="GST_C"/>
</dbReference>
<feature type="domain" description="GST C-terminal" evidence="6">
    <location>
        <begin position="84"/>
        <end position="205"/>
    </location>
</feature>
<dbReference type="InterPro" id="IPR036282">
    <property type="entry name" value="Glutathione-S-Trfase_C_sf"/>
</dbReference>
<name>A0A8T0EVB6_ARGBR</name>
<reference evidence="7" key="1">
    <citation type="journal article" date="2020" name="bioRxiv">
        <title>Chromosome-level reference genome of the European wasp spider Argiope bruennichi: a resource for studies on range expansion and evolutionary adaptation.</title>
        <authorList>
            <person name="Sheffer M.M."/>
            <person name="Hoppe A."/>
            <person name="Krehenwinkel H."/>
            <person name="Uhl G."/>
            <person name="Kuss A.W."/>
            <person name="Jensen L."/>
            <person name="Jensen C."/>
            <person name="Gillespie R.G."/>
            <person name="Hoff K.J."/>
            <person name="Prost S."/>
        </authorList>
    </citation>
    <scope>NUCLEOTIDE SEQUENCE</scope>
</reference>
<dbReference type="GO" id="GO:0004364">
    <property type="term" value="F:glutathione transferase activity"/>
    <property type="evidence" value="ECO:0007669"/>
    <property type="project" value="UniProtKB-EC"/>
</dbReference>
<evidence type="ECO:0000256" key="2">
    <source>
        <dbReference type="ARBA" id="ARBA00005861"/>
    </source>
</evidence>
<dbReference type="PANTHER" id="PTHR11571:SF222">
    <property type="entry name" value="GLUTATHIONE TRANSFERASE"/>
    <property type="match status" value="1"/>
</dbReference>
<accession>A0A8T0EVB6</accession>
<dbReference type="SUPFAM" id="SSF47616">
    <property type="entry name" value="GST C-terminal domain-like"/>
    <property type="match status" value="1"/>
</dbReference>
<dbReference type="InterPro" id="IPR010987">
    <property type="entry name" value="Glutathione-S-Trfase_C-like"/>
</dbReference>
<dbReference type="InterPro" id="IPR050213">
    <property type="entry name" value="GST_superfamily"/>
</dbReference>
<reference evidence="7" key="2">
    <citation type="submission" date="2020-06" db="EMBL/GenBank/DDBJ databases">
        <authorList>
            <person name="Sheffer M."/>
        </authorList>
    </citation>
    <scope>NUCLEOTIDE SEQUENCE</scope>
</reference>
<dbReference type="Proteomes" id="UP000807504">
    <property type="component" value="Unassembled WGS sequence"/>
</dbReference>
<keyword evidence="4" id="KW-0808">Transferase</keyword>
<proteinExistence type="inferred from homology"/>
<dbReference type="FunFam" id="1.20.1050.10:FF:000003">
    <property type="entry name" value="Glutathione S-transferase 2"/>
    <property type="match status" value="1"/>
</dbReference>
<evidence type="ECO:0000313" key="7">
    <source>
        <dbReference type="EMBL" id="KAF8777979.1"/>
    </source>
</evidence>
<evidence type="ECO:0000256" key="3">
    <source>
        <dbReference type="ARBA" id="ARBA00012452"/>
    </source>
</evidence>
<comment type="catalytic activity">
    <reaction evidence="5">
        <text>RX + glutathione = an S-substituted glutathione + a halide anion + H(+)</text>
        <dbReference type="Rhea" id="RHEA:16437"/>
        <dbReference type="ChEBI" id="CHEBI:15378"/>
        <dbReference type="ChEBI" id="CHEBI:16042"/>
        <dbReference type="ChEBI" id="CHEBI:17792"/>
        <dbReference type="ChEBI" id="CHEBI:57925"/>
        <dbReference type="ChEBI" id="CHEBI:90779"/>
        <dbReference type="EC" id="2.5.1.18"/>
    </reaction>
</comment>
<keyword evidence="8" id="KW-1185">Reference proteome</keyword>
<sequence length="222" mass="26132">MFKCCRKADLRLIAKELGLNISDEMTVLELIDMIKKSDKFKTEPKTKENDRSRGYLSPDELRQAELSLVSLAQQTRKYDLEGKDDEQKLRVSLVEQQMTDLHYALVLLVYRSDYDEKVKAEFIQNIPNLLKPWEKYIGENKYLTGDSITYVDFMAYDVFDFYRLFHKEALDDFPKIKAFQERMKNLPELQEYMNSSTYQNRRWPIFGPTAKDCGGGDPPEHL</sequence>
<comment type="function">
    <text evidence="1">Conjugation of reduced glutathione to a wide number of exogenous and endogenous hydrophobic electrophiles.</text>
</comment>
<evidence type="ECO:0000256" key="1">
    <source>
        <dbReference type="ARBA" id="ARBA00003701"/>
    </source>
</evidence>
<evidence type="ECO:0000259" key="6">
    <source>
        <dbReference type="PROSITE" id="PS50405"/>
    </source>
</evidence>
<comment type="caution">
    <text evidence="7">The sequence shown here is derived from an EMBL/GenBank/DDBJ whole genome shotgun (WGS) entry which is preliminary data.</text>
</comment>
<evidence type="ECO:0000256" key="5">
    <source>
        <dbReference type="ARBA" id="ARBA00047960"/>
    </source>
</evidence>
<dbReference type="PROSITE" id="PS50405">
    <property type="entry name" value="GST_CTER"/>
    <property type="match status" value="1"/>
</dbReference>
<comment type="similarity">
    <text evidence="2">Belongs to the GST superfamily. Mu family.</text>
</comment>
<dbReference type="EMBL" id="JABXBU010002072">
    <property type="protein sequence ID" value="KAF8777979.1"/>
    <property type="molecule type" value="Genomic_DNA"/>
</dbReference>
<dbReference type="GO" id="GO:0006749">
    <property type="term" value="P:glutathione metabolic process"/>
    <property type="evidence" value="ECO:0007669"/>
    <property type="project" value="TreeGrafter"/>
</dbReference>
<organism evidence="7 8">
    <name type="scientific">Argiope bruennichi</name>
    <name type="common">Wasp spider</name>
    <name type="synonym">Aranea bruennichi</name>
    <dbReference type="NCBI Taxonomy" id="94029"/>
    <lineage>
        <taxon>Eukaryota</taxon>
        <taxon>Metazoa</taxon>
        <taxon>Ecdysozoa</taxon>
        <taxon>Arthropoda</taxon>
        <taxon>Chelicerata</taxon>
        <taxon>Arachnida</taxon>
        <taxon>Araneae</taxon>
        <taxon>Araneomorphae</taxon>
        <taxon>Entelegynae</taxon>
        <taxon>Araneoidea</taxon>
        <taxon>Araneidae</taxon>
        <taxon>Argiope</taxon>
    </lineage>
</organism>
<protein>
    <recommendedName>
        <fullName evidence="3">glutathione transferase</fullName>
        <ecNumber evidence="3">2.5.1.18</ecNumber>
    </recommendedName>
</protein>
<dbReference type="Pfam" id="PF14497">
    <property type="entry name" value="GST_C_3"/>
    <property type="match status" value="1"/>
</dbReference>
<dbReference type="EC" id="2.5.1.18" evidence="3"/>
<gene>
    <name evidence="7" type="ORF">HNY73_014756</name>
</gene>
<dbReference type="AlphaFoldDB" id="A0A8T0EVB6"/>
<dbReference type="PANTHER" id="PTHR11571">
    <property type="entry name" value="GLUTATHIONE S-TRANSFERASE"/>
    <property type="match status" value="1"/>
</dbReference>
<evidence type="ECO:0000256" key="4">
    <source>
        <dbReference type="ARBA" id="ARBA00022679"/>
    </source>
</evidence>
<evidence type="ECO:0000313" key="8">
    <source>
        <dbReference type="Proteomes" id="UP000807504"/>
    </source>
</evidence>
<dbReference type="Gene3D" id="1.20.1050.130">
    <property type="match status" value="1"/>
</dbReference>